<evidence type="ECO:0000313" key="3">
    <source>
        <dbReference type="Proteomes" id="UP000182569"/>
    </source>
</evidence>
<keyword evidence="3" id="KW-1185">Reference proteome</keyword>
<dbReference type="InterPro" id="IPR010380">
    <property type="entry name" value="DUF975"/>
</dbReference>
<reference evidence="3" key="1">
    <citation type="journal article" date="2016" name="Front. Microbiol.">
        <title>Complete Genome Sequence of Clostridium estertheticum DSM 8809, a Microbe Identified in Spoiled Vacuum Packed Beef.</title>
        <authorList>
            <person name="Yu Z."/>
            <person name="Gunn L."/>
            <person name="Brennan E."/>
            <person name="Reid R."/>
            <person name="Wall P.G."/>
            <person name="Gaora O.P."/>
            <person name="Hurley D."/>
            <person name="Bolton D."/>
            <person name="Fanning S."/>
        </authorList>
    </citation>
    <scope>NUCLEOTIDE SEQUENCE [LARGE SCALE GENOMIC DNA]</scope>
    <source>
        <strain evidence="3">DSM 8809</strain>
    </source>
</reference>
<dbReference type="STRING" id="1552.A7L45_04375"/>
<evidence type="ECO:0000256" key="1">
    <source>
        <dbReference type="SAM" id="Phobius"/>
    </source>
</evidence>
<keyword evidence="1" id="KW-0812">Transmembrane</keyword>
<dbReference type="RefSeq" id="WP_071611640.1">
    <property type="nucleotide sequence ID" value="NZ_CP015756.1"/>
</dbReference>
<dbReference type="OrthoDB" id="9784844at2"/>
<protein>
    <recommendedName>
        <fullName evidence="4">DUF975 family protein</fullName>
    </recommendedName>
</protein>
<feature type="transmembrane region" description="Helical" evidence="1">
    <location>
        <begin position="20"/>
        <end position="46"/>
    </location>
</feature>
<dbReference type="AlphaFoldDB" id="A0A1J0GDI1"/>
<name>A0A1J0GDI1_9CLOT</name>
<evidence type="ECO:0000313" key="2">
    <source>
        <dbReference type="EMBL" id="APC39347.1"/>
    </source>
</evidence>
<evidence type="ECO:0008006" key="4">
    <source>
        <dbReference type="Google" id="ProtNLM"/>
    </source>
</evidence>
<accession>A0A1J0GDI1</accession>
<organism evidence="2 3">
    <name type="scientific">Clostridium estertheticum subsp. estertheticum</name>
    <dbReference type="NCBI Taxonomy" id="1552"/>
    <lineage>
        <taxon>Bacteria</taxon>
        <taxon>Bacillati</taxon>
        <taxon>Bacillota</taxon>
        <taxon>Clostridia</taxon>
        <taxon>Eubacteriales</taxon>
        <taxon>Clostridiaceae</taxon>
        <taxon>Clostridium</taxon>
    </lineage>
</organism>
<sequence length="218" mass="25102">MPQQSSDLKRRAMQQLNGKWLQAGIVCFIAWLVTMSFSGGNFVHSFRNVWQNEELVRVPMTYSYNGFGNLVSFVLSGPITLGVSAYFLKLIRNEGPVIENMFSGFKFFVKSFVLNFLIGLFTILWTLLLIIPGIIASLGYSMSFYIMMDNPELSASESLDRSKRMMFGFKFKLFSLWCSYIGWFILGIITFGIGFLWINPYYEAAKANFYQDIRFNII</sequence>
<feature type="transmembrane region" description="Helical" evidence="1">
    <location>
        <begin position="66"/>
        <end position="91"/>
    </location>
</feature>
<dbReference type="EMBL" id="CP015756">
    <property type="protein sequence ID" value="APC39347.1"/>
    <property type="molecule type" value="Genomic_DNA"/>
</dbReference>
<dbReference type="Pfam" id="PF06161">
    <property type="entry name" value="DUF975"/>
    <property type="match status" value="1"/>
</dbReference>
<dbReference type="PANTHER" id="PTHR40076">
    <property type="entry name" value="MEMBRANE PROTEIN-RELATED"/>
    <property type="match status" value="1"/>
</dbReference>
<keyword evidence="1" id="KW-1133">Transmembrane helix</keyword>
<dbReference type="PANTHER" id="PTHR40076:SF1">
    <property type="entry name" value="MEMBRANE PROTEIN"/>
    <property type="match status" value="1"/>
</dbReference>
<keyword evidence="1" id="KW-0472">Membrane</keyword>
<gene>
    <name evidence="2" type="ORF">A7L45_04375</name>
</gene>
<dbReference type="Proteomes" id="UP000182569">
    <property type="component" value="Chromosome"/>
</dbReference>
<feature type="transmembrane region" description="Helical" evidence="1">
    <location>
        <begin position="112"/>
        <end position="140"/>
    </location>
</feature>
<dbReference type="KEGG" id="ceu:A7L45_04375"/>
<feature type="transmembrane region" description="Helical" evidence="1">
    <location>
        <begin position="174"/>
        <end position="198"/>
    </location>
</feature>
<proteinExistence type="predicted"/>